<comment type="caution">
    <text evidence="3">The sequence shown here is derived from an EMBL/GenBank/DDBJ whole genome shotgun (WGS) entry which is preliminary data.</text>
</comment>
<evidence type="ECO:0000313" key="4">
    <source>
        <dbReference type="Proteomes" id="UP000613266"/>
    </source>
</evidence>
<evidence type="ECO:0000256" key="1">
    <source>
        <dbReference type="SAM" id="MobiDB-lite"/>
    </source>
</evidence>
<keyword evidence="4" id="KW-1185">Reference proteome</keyword>
<name>A0A931J103_9BURK</name>
<proteinExistence type="predicted"/>
<dbReference type="RefSeq" id="WP_198111302.1">
    <property type="nucleotide sequence ID" value="NZ_JAEDAK010000007.1"/>
</dbReference>
<feature type="domain" description="AMP-dependent synthetase/ligase" evidence="2">
    <location>
        <begin position="142"/>
        <end position="276"/>
    </location>
</feature>
<dbReference type="Pfam" id="PF00501">
    <property type="entry name" value="AMP-binding"/>
    <property type="match status" value="1"/>
</dbReference>
<evidence type="ECO:0000259" key="2">
    <source>
        <dbReference type="Pfam" id="PF00501"/>
    </source>
</evidence>
<dbReference type="Gene3D" id="3.40.50.12780">
    <property type="entry name" value="N-terminal domain of ligase-like"/>
    <property type="match status" value="1"/>
</dbReference>
<dbReference type="AlphaFoldDB" id="A0A931J103"/>
<evidence type="ECO:0000313" key="3">
    <source>
        <dbReference type="EMBL" id="MBH9577524.1"/>
    </source>
</evidence>
<dbReference type="InterPro" id="IPR000873">
    <property type="entry name" value="AMP-dep_synth/lig_dom"/>
</dbReference>
<sequence>MKTEPGAGFFDRLEQRPPAEREQAQFAQARALLARLQVHTAYGQEQLAGFDAAALQGRADLARLPVLRKADIAARQAALRPFGGLTLPDAAPRKVFQSPGPIYEPEGHGPDPWRLARALFAAGFRAGDVVHNSFSYHLTPAGSMLEGGALALGCSVLPAGVGQTELQLQAARELGCNAYTGTPSFLRILLERAGDAPLGLRKALVSGEAFPPGLQDWVAARGVQAYQCYATADCGLIAYETPARSGLVVDEGVIVEIVRPGSGEPVAEGEVGEVVVTRLDAAYPLIRYATGDLSAFLPGPSPCGRSNRRLRGWLGRADQSAKVRGLFVHAGQVQQLRERFPELTGRMRWVIEGQDAQDRFTVLLEAAEPADGWAERLLQAVRDITKLRAELRCVRELPNDGRLIDDRR</sequence>
<dbReference type="Gene3D" id="3.30.300.30">
    <property type="match status" value="1"/>
</dbReference>
<dbReference type="SUPFAM" id="SSF56801">
    <property type="entry name" value="Acetyl-CoA synthetase-like"/>
    <property type="match status" value="1"/>
</dbReference>
<organism evidence="3 4">
    <name type="scientific">Inhella proteolytica</name>
    <dbReference type="NCBI Taxonomy" id="2795029"/>
    <lineage>
        <taxon>Bacteria</taxon>
        <taxon>Pseudomonadati</taxon>
        <taxon>Pseudomonadota</taxon>
        <taxon>Betaproteobacteria</taxon>
        <taxon>Burkholderiales</taxon>
        <taxon>Sphaerotilaceae</taxon>
        <taxon>Inhella</taxon>
    </lineage>
</organism>
<accession>A0A931J103</accession>
<dbReference type="PANTHER" id="PTHR43845:SF1">
    <property type="entry name" value="BLR5969 PROTEIN"/>
    <property type="match status" value="1"/>
</dbReference>
<feature type="compositionally biased region" description="Basic and acidic residues" evidence="1">
    <location>
        <begin position="11"/>
        <end position="20"/>
    </location>
</feature>
<protein>
    <submittedName>
        <fullName evidence="3">AMP-binding protein</fullName>
    </submittedName>
</protein>
<dbReference type="Proteomes" id="UP000613266">
    <property type="component" value="Unassembled WGS sequence"/>
</dbReference>
<feature type="region of interest" description="Disordered" evidence="1">
    <location>
        <begin position="1"/>
        <end position="20"/>
    </location>
</feature>
<dbReference type="PANTHER" id="PTHR43845">
    <property type="entry name" value="BLR5969 PROTEIN"/>
    <property type="match status" value="1"/>
</dbReference>
<reference evidence="3" key="1">
    <citation type="submission" date="2020-12" db="EMBL/GenBank/DDBJ databases">
        <title>The genome sequence of Inhella sp. 1Y17.</title>
        <authorList>
            <person name="Liu Y."/>
        </authorList>
    </citation>
    <scope>NUCLEOTIDE SEQUENCE</scope>
    <source>
        <strain evidence="3">1Y17</strain>
    </source>
</reference>
<gene>
    <name evidence="3" type="ORF">I7X39_11490</name>
</gene>
<dbReference type="InterPro" id="IPR042099">
    <property type="entry name" value="ANL_N_sf"/>
</dbReference>
<dbReference type="InterPro" id="IPR045851">
    <property type="entry name" value="AMP-bd_C_sf"/>
</dbReference>
<dbReference type="EMBL" id="JAEDAK010000007">
    <property type="protein sequence ID" value="MBH9577524.1"/>
    <property type="molecule type" value="Genomic_DNA"/>
</dbReference>